<evidence type="ECO:0000256" key="4">
    <source>
        <dbReference type="ARBA" id="ARBA00022917"/>
    </source>
</evidence>
<keyword evidence="2" id="KW-0547">Nucleotide-binding</keyword>
<comment type="caution">
    <text evidence="8">The sequence shown here is derived from an EMBL/GenBank/DDBJ whole genome shotgun (WGS) entry which is preliminary data.</text>
</comment>
<dbReference type="GO" id="GO:0043039">
    <property type="term" value="P:tRNA aminoacylation"/>
    <property type="evidence" value="ECO:0007669"/>
    <property type="project" value="InterPro"/>
</dbReference>
<gene>
    <name evidence="8" type="ORF">B9Z19DRAFT_1063482</name>
</gene>
<dbReference type="Gene3D" id="3.30.930.10">
    <property type="entry name" value="Bira Bifunctional Protein, Domain 2"/>
    <property type="match status" value="1"/>
</dbReference>
<dbReference type="GO" id="GO:0004812">
    <property type="term" value="F:aminoacyl-tRNA ligase activity"/>
    <property type="evidence" value="ECO:0007669"/>
    <property type="project" value="UniProtKB-KW"/>
</dbReference>
<organism evidence="8 9">
    <name type="scientific">Tuber borchii</name>
    <name type="common">White truffle</name>
    <dbReference type="NCBI Taxonomy" id="42251"/>
    <lineage>
        <taxon>Eukaryota</taxon>
        <taxon>Fungi</taxon>
        <taxon>Dikarya</taxon>
        <taxon>Ascomycota</taxon>
        <taxon>Pezizomycotina</taxon>
        <taxon>Pezizomycetes</taxon>
        <taxon>Pezizales</taxon>
        <taxon>Tuberaceae</taxon>
        <taxon>Tuber</taxon>
    </lineage>
</organism>
<protein>
    <recommendedName>
        <fullName evidence="7">Phenylalanyl-tRNA synthetase domain-containing protein</fullName>
    </recommendedName>
</protein>
<sequence>MEHHEQSTHLPSHISSALSRKSHLQPSHPSSITRPLIESRSPGPTYEYHNDLSLRVSVHQNFDSPGFPIDHPGRSRTDHYYVNKETILRSLRSGHQADTFRSGTSDRFPSSADVYRLGAIDRSHYPVFHQMEGARMWSRRECKARREIAAVIKYEVEGMPKHGIDVEDPNPPFYEKRNPLQVEHTPEEARAVGAHLRLCLKHVGL</sequence>
<dbReference type="OrthoDB" id="4457at2759"/>
<dbReference type="Pfam" id="PF01409">
    <property type="entry name" value="tRNA-synt_2d"/>
    <property type="match status" value="1"/>
</dbReference>
<evidence type="ECO:0000256" key="3">
    <source>
        <dbReference type="ARBA" id="ARBA00022840"/>
    </source>
</evidence>
<evidence type="ECO:0000256" key="6">
    <source>
        <dbReference type="SAM" id="MobiDB-lite"/>
    </source>
</evidence>
<keyword evidence="9" id="KW-1185">Reference proteome</keyword>
<keyword evidence="5" id="KW-0030">Aminoacyl-tRNA synthetase</keyword>
<dbReference type="GO" id="GO:0006412">
    <property type="term" value="P:translation"/>
    <property type="evidence" value="ECO:0007669"/>
    <property type="project" value="UniProtKB-KW"/>
</dbReference>
<keyword evidence="3" id="KW-0067">ATP-binding</keyword>
<keyword evidence="1" id="KW-0436">Ligase</keyword>
<evidence type="ECO:0000256" key="2">
    <source>
        <dbReference type="ARBA" id="ARBA00022741"/>
    </source>
</evidence>
<evidence type="ECO:0000256" key="1">
    <source>
        <dbReference type="ARBA" id="ARBA00022598"/>
    </source>
</evidence>
<feature type="region of interest" description="Disordered" evidence="6">
    <location>
        <begin position="1"/>
        <end position="44"/>
    </location>
</feature>
<dbReference type="SUPFAM" id="SSF55681">
    <property type="entry name" value="Class II aaRS and biotin synthetases"/>
    <property type="match status" value="1"/>
</dbReference>
<dbReference type="InterPro" id="IPR045864">
    <property type="entry name" value="aa-tRNA-synth_II/BPL/LPL"/>
</dbReference>
<evidence type="ECO:0000256" key="5">
    <source>
        <dbReference type="ARBA" id="ARBA00023146"/>
    </source>
</evidence>
<evidence type="ECO:0000259" key="7">
    <source>
        <dbReference type="Pfam" id="PF01409"/>
    </source>
</evidence>
<accession>A0A2T6ZY46</accession>
<dbReference type="GO" id="GO:0000049">
    <property type="term" value="F:tRNA binding"/>
    <property type="evidence" value="ECO:0007669"/>
    <property type="project" value="InterPro"/>
</dbReference>
<dbReference type="InterPro" id="IPR002319">
    <property type="entry name" value="Phenylalanyl-tRNA_Synthase"/>
</dbReference>
<dbReference type="AlphaFoldDB" id="A0A2T6ZY46"/>
<name>A0A2T6ZY46_TUBBO</name>
<dbReference type="STRING" id="42251.A0A2T6ZY46"/>
<dbReference type="GO" id="GO:0005524">
    <property type="term" value="F:ATP binding"/>
    <property type="evidence" value="ECO:0007669"/>
    <property type="project" value="UniProtKB-KW"/>
</dbReference>
<feature type="domain" description="Phenylalanyl-tRNA synthetase" evidence="7">
    <location>
        <begin position="57"/>
        <end position="134"/>
    </location>
</feature>
<dbReference type="EMBL" id="NESQ01000066">
    <property type="protein sequence ID" value="PUU80394.1"/>
    <property type="molecule type" value="Genomic_DNA"/>
</dbReference>
<keyword evidence="4" id="KW-0648">Protein biosynthesis</keyword>
<reference evidence="8 9" key="1">
    <citation type="submission" date="2017-04" db="EMBL/GenBank/DDBJ databases">
        <title>Draft genome sequence of Tuber borchii Vittad., a whitish edible truffle.</title>
        <authorList>
            <consortium name="DOE Joint Genome Institute"/>
            <person name="Murat C."/>
            <person name="Kuo A."/>
            <person name="Barry K.W."/>
            <person name="Clum A."/>
            <person name="Dockter R.B."/>
            <person name="Fauchery L."/>
            <person name="Iotti M."/>
            <person name="Kohler A."/>
            <person name="Labutti K."/>
            <person name="Lindquist E.A."/>
            <person name="Lipzen A."/>
            <person name="Ohm R.A."/>
            <person name="Wang M."/>
            <person name="Grigoriev I.V."/>
            <person name="Zambonelli A."/>
            <person name="Martin F.M."/>
        </authorList>
    </citation>
    <scope>NUCLEOTIDE SEQUENCE [LARGE SCALE GENOMIC DNA]</scope>
    <source>
        <strain evidence="8 9">Tbo3840</strain>
    </source>
</reference>
<dbReference type="Proteomes" id="UP000244722">
    <property type="component" value="Unassembled WGS sequence"/>
</dbReference>
<evidence type="ECO:0000313" key="8">
    <source>
        <dbReference type="EMBL" id="PUU80394.1"/>
    </source>
</evidence>
<proteinExistence type="predicted"/>
<feature type="compositionally biased region" description="Polar residues" evidence="6">
    <location>
        <begin position="8"/>
        <end position="33"/>
    </location>
</feature>
<evidence type="ECO:0000313" key="9">
    <source>
        <dbReference type="Proteomes" id="UP000244722"/>
    </source>
</evidence>